<dbReference type="PANTHER" id="PTHR30469">
    <property type="entry name" value="MULTIDRUG RESISTANCE PROTEIN MDTA"/>
    <property type="match status" value="1"/>
</dbReference>
<feature type="domain" description="CusB-like beta-barrel" evidence="4">
    <location>
        <begin position="208"/>
        <end position="276"/>
    </location>
</feature>
<dbReference type="Gene3D" id="2.40.420.20">
    <property type="match status" value="1"/>
</dbReference>
<dbReference type="EMBL" id="AP024485">
    <property type="protein sequence ID" value="BCS89789.1"/>
    <property type="molecule type" value="Genomic_DNA"/>
</dbReference>
<dbReference type="NCBIfam" id="TIGR01730">
    <property type="entry name" value="RND_mfp"/>
    <property type="match status" value="1"/>
</dbReference>
<evidence type="ECO:0000259" key="4">
    <source>
        <dbReference type="Pfam" id="PF25954"/>
    </source>
</evidence>
<dbReference type="InterPro" id="IPR058792">
    <property type="entry name" value="Beta-barrel_RND_2"/>
</dbReference>
<reference evidence="6" key="1">
    <citation type="journal article" date="2022" name="Arch. Microbiol.">
        <title>Pseudodesulfovibrio sediminis sp. nov., a mesophilic and neutrophilic sulfate-reducing bacterium isolated from sediment of a brackish lake.</title>
        <authorList>
            <person name="Takahashi A."/>
            <person name="Kojima H."/>
            <person name="Watanabe M."/>
            <person name="Fukui M."/>
        </authorList>
    </citation>
    <scope>NUCLEOTIDE SEQUENCE</scope>
    <source>
        <strain evidence="6">SF6</strain>
    </source>
</reference>
<dbReference type="PANTHER" id="PTHR30469:SF20">
    <property type="entry name" value="EFFLUX RND TRANSPORTER PERIPLASMIC ADAPTOR SUBUNIT"/>
    <property type="match status" value="1"/>
</dbReference>
<dbReference type="InterPro" id="IPR058627">
    <property type="entry name" value="MdtA-like_C"/>
</dbReference>
<accession>A0ABN6EX79</accession>
<keyword evidence="7" id="KW-1185">Reference proteome</keyword>
<evidence type="ECO:0000313" key="7">
    <source>
        <dbReference type="Proteomes" id="UP001053296"/>
    </source>
</evidence>
<feature type="domain" description="Multidrug resistance protein MdtA-like C-terminal permuted SH3" evidence="5">
    <location>
        <begin position="289"/>
        <end position="346"/>
    </location>
</feature>
<protein>
    <submittedName>
        <fullName evidence="6">Hemolysin secretion protein D</fullName>
    </submittedName>
</protein>
<keyword evidence="2" id="KW-0175">Coiled coil</keyword>
<evidence type="ECO:0000256" key="2">
    <source>
        <dbReference type="SAM" id="Coils"/>
    </source>
</evidence>
<comment type="similarity">
    <text evidence="1">Belongs to the membrane fusion protein (MFP) (TC 8.A.1) family.</text>
</comment>
<dbReference type="PROSITE" id="PS51257">
    <property type="entry name" value="PROKAR_LIPOPROTEIN"/>
    <property type="match status" value="1"/>
</dbReference>
<feature type="domain" description="Multidrug resistance protein MdtA-like alpha-helical hairpin" evidence="3">
    <location>
        <begin position="100"/>
        <end position="168"/>
    </location>
</feature>
<sequence>MHKFTVLAIVLSLFIIQGCNKKPAEVKAPIRPVKTMTVSAFNQGKQWTFAGVAEDALETDLSFRVGGKIIAFPGDQIGRRFSKNAIIARLDPADYELEVRQANANLEQIRANYVRAKADMKRNTELFVRGVISRGELDQIEADFKSYEAQLSASSKKLEIARKHLNYTTLRAPFDGWIGKVESKIHQNVSAGQSVASFNAGRQMKMYVAIPDILISQVHEGDPVEVLFDALPGHRMKGTVMEVSVDSASGSTYPVKVYLDNKEKLVRSGMSGHVDFLGRESTTDVYYLPAVAVLGETDGTRSIWVVNTKDSTVSKKTVVVGDLSSQGLEIREGVNPGDIIVIRGVHRLKEGLQVRFHKNGEEG</sequence>
<feature type="coiled-coil region" evidence="2">
    <location>
        <begin position="99"/>
        <end position="157"/>
    </location>
</feature>
<dbReference type="InterPro" id="IPR006143">
    <property type="entry name" value="RND_pump_MFP"/>
</dbReference>
<dbReference type="SUPFAM" id="SSF111369">
    <property type="entry name" value="HlyD-like secretion proteins"/>
    <property type="match status" value="1"/>
</dbReference>
<dbReference type="Pfam" id="PF25967">
    <property type="entry name" value="RND-MFP_C"/>
    <property type="match status" value="1"/>
</dbReference>
<dbReference type="Gene3D" id="2.40.30.170">
    <property type="match status" value="1"/>
</dbReference>
<evidence type="ECO:0000259" key="5">
    <source>
        <dbReference type="Pfam" id="PF25967"/>
    </source>
</evidence>
<dbReference type="Pfam" id="PF25954">
    <property type="entry name" value="Beta-barrel_RND_2"/>
    <property type="match status" value="1"/>
</dbReference>
<dbReference type="RefSeq" id="WP_229591747.1">
    <property type="nucleotide sequence ID" value="NZ_AP024485.1"/>
</dbReference>
<dbReference type="Gene3D" id="1.10.287.470">
    <property type="entry name" value="Helix hairpin bin"/>
    <property type="match status" value="1"/>
</dbReference>
<dbReference type="Proteomes" id="UP001053296">
    <property type="component" value="Chromosome"/>
</dbReference>
<evidence type="ECO:0000256" key="1">
    <source>
        <dbReference type="ARBA" id="ARBA00009477"/>
    </source>
</evidence>
<name>A0ABN6EX79_9BACT</name>
<evidence type="ECO:0000313" key="6">
    <source>
        <dbReference type="EMBL" id="BCS89789.1"/>
    </source>
</evidence>
<dbReference type="Pfam" id="PF25876">
    <property type="entry name" value="HH_MFP_RND"/>
    <property type="match status" value="1"/>
</dbReference>
<dbReference type="Gene3D" id="2.40.50.100">
    <property type="match status" value="1"/>
</dbReference>
<gene>
    <name evidence="6" type="ORF">PSDVSF_30310</name>
</gene>
<dbReference type="InterPro" id="IPR058624">
    <property type="entry name" value="MdtA-like_HH"/>
</dbReference>
<proteinExistence type="inferred from homology"/>
<organism evidence="6 7">
    <name type="scientific">Pseudodesulfovibrio sediminis</name>
    <dbReference type="NCBI Taxonomy" id="2810563"/>
    <lineage>
        <taxon>Bacteria</taxon>
        <taxon>Pseudomonadati</taxon>
        <taxon>Thermodesulfobacteriota</taxon>
        <taxon>Desulfovibrionia</taxon>
        <taxon>Desulfovibrionales</taxon>
        <taxon>Desulfovibrionaceae</taxon>
    </lineage>
</organism>
<evidence type="ECO:0000259" key="3">
    <source>
        <dbReference type="Pfam" id="PF25876"/>
    </source>
</evidence>